<organism evidence="1 2">
    <name type="scientific">Amycolatopsis mediterranei (strain S699)</name>
    <name type="common">Nocardia mediterranei</name>
    <dbReference type="NCBI Taxonomy" id="713604"/>
    <lineage>
        <taxon>Bacteria</taxon>
        <taxon>Bacillati</taxon>
        <taxon>Actinomycetota</taxon>
        <taxon>Actinomycetes</taxon>
        <taxon>Pseudonocardiales</taxon>
        <taxon>Pseudonocardiaceae</taxon>
        <taxon>Amycolatopsis</taxon>
    </lineage>
</organism>
<accession>A0A9R0NX76</accession>
<protein>
    <submittedName>
        <fullName evidence="1">Uncharacterized protein</fullName>
    </submittedName>
</protein>
<gene>
    <name evidence="1" type="ordered locus">RAM_19010</name>
</gene>
<evidence type="ECO:0000313" key="1">
    <source>
        <dbReference type="EMBL" id="AEK42288.1"/>
    </source>
</evidence>
<dbReference type="AlphaFoldDB" id="A0A9R0NX76"/>
<dbReference type="KEGG" id="amn:RAM_19010"/>
<proteinExistence type="predicted"/>
<reference evidence="1 2" key="1">
    <citation type="journal article" date="2011" name="J. Bacteriol.">
        <title>Whole genome sequence of the rifamycin B-producing strain Amycolatopsis mediterranei S699.</title>
        <authorList>
            <person name="Verma M."/>
            <person name="Kaur J."/>
            <person name="Kumar M."/>
            <person name="Kumari K."/>
            <person name="Saxena A."/>
            <person name="Anand S."/>
            <person name="Nigam A."/>
            <person name="Ravi V."/>
            <person name="Raghuvanshi S."/>
            <person name="Khurana P."/>
            <person name="Tyagi A.K."/>
            <person name="Khurana J.P."/>
            <person name="Lal R."/>
        </authorList>
    </citation>
    <scope>NUCLEOTIDE SEQUENCE [LARGE SCALE GENOMIC DNA]</scope>
    <source>
        <strain evidence="1 2">S699</strain>
    </source>
</reference>
<dbReference type="EMBL" id="CP002896">
    <property type="protein sequence ID" value="AEK42288.1"/>
    <property type="molecule type" value="Genomic_DNA"/>
</dbReference>
<sequence length="48" mass="5513">MLREAGMTLLGAEEIEMTVDFRPPDDRFPVSAFVMLFGESDVPWWHEG</sequence>
<keyword evidence="2" id="KW-1185">Reference proteome</keyword>
<dbReference type="Proteomes" id="UP000006138">
    <property type="component" value="Chromosome"/>
</dbReference>
<evidence type="ECO:0000313" key="2">
    <source>
        <dbReference type="Proteomes" id="UP000006138"/>
    </source>
</evidence>
<name>A0A9R0NX76_AMYMS</name>